<sequence>MDVETFKKTLSDIGERFIYATVRGLNWFFAQMLVLFVLGTVSYITGILFVDVDSMTLKWYCLWILLASSMFTFVYTIMFNWFYEFVPIKHFIKSFWIPYLIYILFWSVAIDDIQGKLLAYLMPLYGMCFTYIIWKLTKRFKELSIAFSRIKEVLGEITLRKALFAQTLGVLLIGLMEYFNIHPISALLEGTDKWDFTSEFIWMLLVVCPAIYAIYHKVKKVWLPISIAMFPFILIGVLAMVIFVKDFV</sequence>
<feature type="transmembrane region" description="Helical" evidence="1">
    <location>
        <begin position="62"/>
        <end position="83"/>
    </location>
</feature>
<evidence type="ECO:0000313" key="2">
    <source>
        <dbReference type="EMBL" id="CUQ36276.1"/>
    </source>
</evidence>
<dbReference type="Proteomes" id="UP000095766">
    <property type="component" value="Unassembled WGS sequence"/>
</dbReference>
<keyword evidence="1" id="KW-1133">Transmembrane helix</keyword>
<proteinExistence type="predicted"/>
<keyword evidence="1" id="KW-0472">Membrane</keyword>
<dbReference type="AlphaFoldDB" id="A0A174VS82"/>
<feature type="transmembrane region" description="Helical" evidence="1">
    <location>
        <begin position="222"/>
        <end position="244"/>
    </location>
</feature>
<reference evidence="2 3" key="1">
    <citation type="submission" date="2015-09" db="EMBL/GenBank/DDBJ databases">
        <authorList>
            <consortium name="Pathogen Informatics"/>
        </authorList>
    </citation>
    <scope>NUCLEOTIDE SEQUENCE [LARGE SCALE GENOMIC DNA]</scope>
    <source>
        <strain evidence="2 3">2789STDY5834898</strain>
    </source>
</reference>
<organism evidence="2 3">
    <name type="scientific">Bacteroides uniformis</name>
    <dbReference type="NCBI Taxonomy" id="820"/>
    <lineage>
        <taxon>Bacteria</taxon>
        <taxon>Pseudomonadati</taxon>
        <taxon>Bacteroidota</taxon>
        <taxon>Bacteroidia</taxon>
        <taxon>Bacteroidales</taxon>
        <taxon>Bacteroidaceae</taxon>
        <taxon>Bacteroides</taxon>
    </lineage>
</organism>
<protein>
    <submittedName>
        <fullName evidence="2">Uncharacterized protein</fullName>
    </submittedName>
</protein>
<feature type="transmembrane region" description="Helical" evidence="1">
    <location>
        <begin position="25"/>
        <end position="50"/>
    </location>
</feature>
<accession>A0A174VS82</accession>
<evidence type="ECO:0000313" key="3">
    <source>
        <dbReference type="Proteomes" id="UP000095766"/>
    </source>
</evidence>
<name>A0A174VS82_BACUN</name>
<feature type="transmembrane region" description="Helical" evidence="1">
    <location>
        <begin position="196"/>
        <end position="215"/>
    </location>
</feature>
<evidence type="ECO:0000256" key="1">
    <source>
        <dbReference type="SAM" id="Phobius"/>
    </source>
</evidence>
<dbReference type="EMBL" id="CZAO01000035">
    <property type="protein sequence ID" value="CUQ36276.1"/>
    <property type="molecule type" value="Genomic_DNA"/>
</dbReference>
<feature type="transmembrane region" description="Helical" evidence="1">
    <location>
        <begin position="117"/>
        <end position="137"/>
    </location>
</feature>
<gene>
    <name evidence="2" type="ORF">ERS852510_04147</name>
</gene>
<feature type="transmembrane region" description="Helical" evidence="1">
    <location>
        <begin position="95"/>
        <end position="111"/>
    </location>
</feature>
<keyword evidence="1" id="KW-0812">Transmembrane</keyword>